<gene>
    <name evidence="1" type="ORF">B7492_29920</name>
    <name evidence="2" type="ORF">FC701_10045</name>
</gene>
<dbReference type="EMBL" id="CP020744">
    <property type="protein sequence ID" value="ARJ25317.1"/>
    <property type="molecule type" value="Genomic_DNA"/>
</dbReference>
<evidence type="ECO:0000313" key="2">
    <source>
        <dbReference type="EMBL" id="TKI85441.1"/>
    </source>
</evidence>
<dbReference type="AlphaFoldDB" id="A0A1W6AHI9"/>
<sequence>MGELSQSCEIRRAFTNTKMFDVNNSANEHELSQPFTGGAFEIIVEIFQHKLIERGLIHEELEKLA</sequence>
<name>A0A1W6AHI9_BACMY</name>
<dbReference type="RefSeq" id="WP_085313102.1">
    <property type="nucleotide sequence ID" value="NZ_CP020744.1"/>
</dbReference>
<dbReference type="Proteomes" id="UP000305524">
    <property type="component" value="Unassembled WGS sequence"/>
</dbReference>
<evidence type="ECO:0000313" key="3">
    <source>
        <dbReference type="Proteomes" id="UP000192932"/>
    </source>
</evidence>
<accession>A0A1W6AHI9</accession>
<organism evidence="1 3">
    <name type="scientific">Bacillus mycoides</name>
    <dbReference type="NCBI Taxonomy" id="1405"/>
    <lineage>
        <taxon>Bacteria</taxon>
        <taxon>Bacillati</taxon>
        <taxon>Bacillota</taxon>
        <taxon>Bacilli</taxon>
        <taxon>Bacillales</taxon>
        <taxon>Bacillaceae</taxon>
        <taxon>Bacillus</taxon>
        <taxon>Bacillus cereus group</taxon>
    </lineage>
</organism>
<geneLocation type="plasmid" evidence="1 3">
    <name>unnamed1</name>
</geneLocation>
<dbReference type="Proteomes" id="UP000192932">
    <property type="component" value="Plasmid unnamed1"/>
</dbReference>
<evidence type="ECO:0000313" key="1">
    <source>
        <dbReference type="EMBL" id="ARJ25317.1"/>
    </source>
</evidence>
<reference evidence="2 4" key="2">
    <citation type="journal article" date="2019" name="Environ. Microbiol.">
        <title>An active ?-lactamase is a part of an orchestrated cell wall stress resistance network of Bacillus subtilis and related rhizosphere species.</title>
        <authorList>
            <person name="Bucher T."/>
            <person name="Keren-Paz A."/>
            <person name="Hausser J."/>
            <person name="Olender T."/>
            <person name="Cytryn E."/>
            <person name="Kolodkin-Gal I."/>
        </authorList>
    </citation>
    <scope>NUCLEOTIDE SEQUENCE [LARGE SCALE GENOMIC DNA]</scope>
    <source>
        <strain evidence="2 4">I186</strain>
    </source>
</reference>
<dbReference type="EMBL" id="SZOD01000199">
    <property type="protein sequence ID" value="TKI85441.1"/>
    <property type="molecule type" value="Genomic_DNA"/>
</dbReference>
<reference evidence="1 3" key="1">
    <citation type="submission" date="2017-04" db="EMBL/GenBank/DDBJ databases">
        <title>The Characteristic of a Fine Plant Growth-Promoting Rhizobacteria Bacillus mycoides Gnyt1 and its Whole Genome Sequencing Analysis.</title>
        <authorList>
            <person name="Li J.H."/>
            <person name="Yao T."/>
        </authorList>
    </citation>
    <scope>NUCLEOTIDE SEQUENCE [LARGE SCALE GENOMIC DNA]</scope>
    <source>
        <strain evidence="1 3">Gnyt1</strain>
        <plasmid evidence="3">Plasmid unnamed1</plasmid>
        <plasmid evidence="1">unnamed1</plasmid>
    </source>
</reference>
<proteinExistence type="predicted"/>
<protein>
    <submittedName>
        <fullName evidence="1">Uncharacterized protein</fullName>
    </submittedName>
</protein>
<keyword evidence="1" id="KW-0614">Plasmid</keyword>
<evidence type="ECO:0000313" key="4">
    <source>
        <dbReference type="Proteomes" id="UP000305524"/>
    </source>
</evidence>